<dbReference type="InterPro" id="IPR036322">
    <property type="entry name" value="WD40_repeat_dom_sf"/>
</dbReference>
<accession>A0A7R9UZV1</accession>
<dbReference type="InterPro" id="IPR001680">
    <property type="entry name" value="WD40_rpt"/>
</dbReference>
<gene>
    <name evidence="4" type="ORF">CEUR00632_LOCUS241</name>
</gene>
<organism evidence="4">
    <name type="scientific">Chlamydomonas euryale</name>
    <dbReference type="NCBI Taxonomy" id="1486919"/>
    <lineage>
        <taxon>Eukaryota</taxon>
        <taxon>Viridiplantae</taxon>
        <taxon>Chlorophyta</taxon>
        <taxon>core chlorophytes</taxon>
        <taxon>Chlorophyceae</taxon>
        <taxon>CS clade</taxon>
        <taxon>Chlamydomonadales</taxon>
        <taxon>Chlamydomonadaceae</taxon>
        <taxon>Chlamydomonas</taxon>
    </lineage>
</organism>
<evidence type="ECO:0000256" key="3">
    <source>
        <dbReference type="PROSITE-ProRule" id="PRU00221"/>
    </source>
</evidence>
<evidence type="ECO:0000256" key="2">
    <source>
        <dbReference type="ARBA" id="ARBA00022737"/>
    </source>
</evidence>
<evidence type="ECO:0008006" key="5">
    <source>
        <dbReference type="Google" id="ProtNLM"/>
    </source>
</evidence>
<feature type="repeat" description="WD" evidence="3">
    <location>
        <begin position="1"/>
        <end position="14"/>
    </location>
</feature>
<dbReference type="GO" id="GO:0010224">
    <property type="term" value="P:response to UV-B"/>
    <property type="evidence" value="ECO:0007669"/>
    <property type="project" value="TreeGrafter"/>
</dbReference>
<dbReference type="SUPFAM" id="SSF50978">
    <property type="entry name" value="WD40 repeat-like"/>
    <property type="match status" value="1"/>
</dbReference>
<dbReference type="InterPro" id="IPR044616">
    <property type="entry name" value="RUP1/2"/>
</dbReference>
<keyword evidence="2" id="KW-0677">Repeat</keyword>
<dbReference type="PANTHER" id="PTHR45389">
    <property type="entry name" value="WD REPEAT-CONTAINING PROTEIN RUP1"/>
    <property type="match status" value="1"/>
</dbReference>
<dbReference type="InterPro" id="IPR015943">
    <property type="entry name" value="WD40/YVTN_repeat-like_dom_sf"/>
</dbReference>
<dbReference type="AlphaFoldDB" id="A0A7R9UZV1"/>
<name>A0A7R9UZV1_9CHLO</name>
<dbReference type="PROSITE" id="PS50294">
    <property type="entry name" value="WD_REPEATS_REGION"/>
    <property type="match status" value="1"/>
</dbReference>
<dbReference type="PANTHER" id="PTHR45389:SF1">
    <property type="entry name" value="WD REPEAT-CONTAINING PROTEIN RUP1"/>
    <property type="match status" value="1"/>
</dbReference>
<dbReference type="Pfam" id="PF00400">
    <property type="entry name" value="WD40"/>
    <property type="match status" value="1"/>
</dbReference>
<reference evidence="4" key="1">
    <citation type="submission" date="2021-01" db="EMBL/GenBank/DDBJ databases">
        <authorList>
            <person name="Corre E."/>
            <person name="Pelletier E."/>
            <person name="Niang G."/>
            <person name="Scheremetjew M."/>
            <person name="Finn R."/>
            <person name="Kale V."/>
            <person name="Holt S."/>
            <person name="Cochrane G."/>
            <person name="Meng A."/>
            <person name="Brown T."/>
            <person name="Cohen L."/>
        </authorList>
    </citation>
    <scope>NUCLEOTIDE SEQUENCE</scope>
    <source>
        <strain evidence="4">CCMP219</strain>
    </source>
</reference>
<dbReference type="InterPro" id="IPR019775">
    <property type="entry name" value="WD40_repeat_CS"/>
</dbReference>
<sequence length="226" mass="23289">MVISASDDGTARLWAGKGLATEVAVLRPPPAPGTPAGARTPLLSAEFSPEEEHLVAVASADRCAYLFDMRRTDVPLQVMRGHDAPVTYLAFLAGQRLVSAGADAAVAVWDVAGTASHSGGSASRVHEPLIVMRGHRNEKNFVGLSVRPHDGLIACGSETGAVFVYYPEWSLPIATASVVGNMQNGDVHAEFVSAVCWLDTAGGGGPPMLAAGTSCGTVSLLALAEA</sequence>
<keyword evidence="1 3" id="KW-0853">WD repeat</keyword>
<protein>
    <recommendedName>
        <fullName evidence="5">Anaphase-promoting complex subunit 4 WD40 domain-containing protein</fullName>
    </recommendedName>
</protein>
<evidence type="ECO:0000256" key="1">
    <source>
        <dbReference type="ARBA" id="ARBA00022574"/>
    </source>
</evidence>
<dbReference type="Gene3D" id="2.130.10.10">
    <property type="entry name" value="YVTN repeat-like/Quinoprotein amine dehydrogenase"/>
    <property type="match status" value="1"/>
</dbReference>
<dbReference type="PROSITE" id="PS50082">
    <property type="entry name" value="WD_REPEATS_2"/>
    <property type="match status" value="2"/>
</dbReference>
<evidence type="ECO:0000313" key="4">
    <source>
        <dbReference type="EMBL" id="CAD8280206.1"/>
    </source>
</evidence>
<dbReference type="EMBL" id="HBEC01000457">
    <property type="protein sequence ID" value="CAD8280206.1"/>
    <property type="molecule type" value="Transcribed_RNA"/>
</dbReference>
<feature type="repeat" description="WD" evidence="3">
    <location>
        <begin position="79"/>
        <end position="111"/>
    </location>
</feature>
<dbReference type="SMART" id="SM00320">
    <property type="entry name" value="WD40"/>
    <property type="match status" value="4"/>
</dbReference>
<dbReference type="PROSITE" id="PS00678">
    <property type="entry name" value="WD_REPEATS_1"/>
    <property type="match status" value="1"/>
</dbReference>
<proteinExistence type="predicted"/>